<comment type="similarity">
    <text evidence="1">Belongs to the XseB family.</text>
</comment>
<dbReference type="PANTHER" id="PTHR34137:SF1">
    <property type="entry name" value="EXODEOXYRIBONUCLEASE 7 SMALL SUBUNIT"/>
    <property type="match status" value="1"/>
</dbReference>
<evidence type="ECO:0000256" key="3">
    <source>
        <dbReference type="ARBA" id="ARBA00022722"/>
    </source>
</evidence>
<dbReference type="EMBL" id="VBOU01000111">
    <property type="protein sequence ID" value="TMQ52180.1"/>
    <property type="molecule type" value="Genomic_DNA"/>
</dbReference>
<evidence type="ECO:0000256" key="5">
    <source>
        <dbReference type="ARBA" id="ARBA00022839"/>
    </source>
</evidence>
<evidence type="ECO:0000256" key="1">
    <source>
        <dbReference type="ARBA" id="ARBA00009998"/>
    </source>
</evidence>
<dbReference type="PIRSF" id="PIRSF006488">
    <property type="entry name" value="Exonuc_VII_S"/>
    <property type="match status" value="1"/>
</dbReference>
<name>A0A538SLD2_UNCEI</name>
<dbReference type="GO" id="GO:0005829">
    <property type="term" value="C:cytosol"/>
    <property type="evidence" value="ECO:0007669"/>
    <property type="project" value="TreeGrafter"/>
</dbReference>
<evidence type="ECO:0000313" key="8">
    <source>
        <dbReference type="EMBL" id="TMQ52180.1"/>
    </source>
</evidence>
<keyword evidence="2" id="KW-0963">Cytoplasm</keyword>
<reference evidence="8 9" key="1">
    <citation type="journal article" date="2019" name="Nat. Microbiol.">
        <title>Mediterranean grassland soil C-N compound turnover is dependent on rainfall and depth, and is mediated by genomically divergent microorganisms.</title>
        <authorList>
            <person name="Diamond S."/>
            <person name="Andeer P.F."/>
            <person name="Li Z."/>
            <person name="Crits-Christoph A."/>
            <person name="Burstein D."/>
            <person name="Anantharaman K."/>
            <person name="Lane K.R."/>
            <person name="Thomas B.C."/>
            <person name="Pan C."/>
            <person name="Northen T.R."/>
            <person name="Banfield J.F."/>
        </authorList>
    </citation>
    <scope>NUCLEOTIDE SEQUENCE [LARGE SCALE GENOMIC DNA]</scope>
    <source>
        <strain evidence="8">WS_4</strain>
    </source>
</reference>
<gene>
    <name evidence="8" type="primary">xseB</name>
    <name evidence="8" type="ORF">E6K74_12635</name>
</gene>
<evidence type="ECO:0000256" key="7">
    <source>
        <dbReference type="SAM" id="MobiDB-lite"/>
    </source>
</evidence>
<dbReference type="EC" id="3.1.11.6" evidence="6"/>
<keyword evidence="4 8" id="KW-0378">Hydrolase</keyword>
<keyword evidence="3" id="KW-0540">Nuclease</keyword>
<dbReference type="InterPro" id="IPR003761">
    <property type="entry name" value="Exonuc_VII_S"/>
</dbReference>
<dbReference type="GO" id="GO:0006308">
    <property type="term" value="P:DNA catabolic process"/>
    <property type="evidence" value="ECO:0007669"/>
    <property type="project" value="UniProtKB-UniRule"/>
</dbReference>
<evidence type="ECO:0000256" key="6">
    <source>
        <dbReference type="NCBIfam" id="TIGR01280"/>
    </source>
</evidence>
<proteinExistence type="inferred from homology"/>
<evidence type="ECO:0000313" key="9">
    <source>
        <dbReference type="Proteomes" id="UP000319829"/>
    </source>
</evidence>
<dbReference type="GO" id="GO:0009318">
    <property type="term" value="C:exodeoxyribonuclease VII complex"/>
    <property type="evidence" value="ECO:0007669"/>
    <property type="project" value="UniProtKB-UniRule"/>
</dbReference>
<sequence>ALAGLEKIVAQLEGGDLPLDDALKLFEEGVRLSRFCSGKLDEAERRIEILMKGAEGEWEAEPFSQEGGEADEEPGAREEP</sequence>
<feature type="region of interest" description="Disordered" evidence="7">
    <location>
        <begin position="56"/>
        <end position="80"/>
    </location>
</feature>
<dbReference type="InterPro" id="IPR037004">
    <property type="entry name" value="Exonuc_VII_ssu_sf"/>
</dbReference>
<dbReference type="PANTHER" id="PTHR34137">
    <property type="entry name" value="EXODEOXYRIBONUCLEASE 7 SMALL SUBUNIT"/>
    <property type="match status" value="1"/>
</dbReference>
<dbReference type="NCBIfam" id="TIGR01280">
    <property type="entry name" value="xseB"/>
    <property type="match status" value="1"/>
</dbReference>
<dbReference type="SUPFAM" id="SSF116842">
    <property type="entry name" value="XseB-like"/>
    <property type="match status" value="1"/>
</dbReference>
<dbReference type="Pfam" id="PF02609">
    <property type="entry name" value="Exonuc_VII_S"/>
    <property type="match status" value="1"/>
</dbReference>
<accession>A0A538SLD2</accession>
<feature type="non-terminal residue" evidence="8">
    <location>
        <position position="1"/>
    </location>
</feature>
<protein>
    <recommendedName>
        <fullName evidence="6">Exodeoxyribonuclease VII small subunit</fullName>
        <ecNumber evidence="6">3.1.11.6</ecNumber>
    </recommendedName>
</protein>
<dbReference type="Proteomes" id="UP000319829">
    <property type="component" value="Unassembled WGS sequence"/>
</dbReference>
<organism evidence="8 9">
    <name type="scientific">Eiseniibacteriota bacterium</name>
    <dbReference type="NCBI Taxonomy" id="2212470"/>
    <lineage>
        <taxon>Bacteria</taxon>
        <taxon>Candidatus Eiseniibacteriota</taxon>
    </lineage>
</organism>
<evidence type="ECO:0000256" key="4">
    <source>
        <dbReference type="ARBA" id="ARBA00022801"/>
    </source>
</evidence>
<evidence type="ECO:0000256" key="2">
    <source>
        <dbReference type="ARBA" id="ARBA00022490"/>
    </source>
</evidence>
<comment type="caution">
    <text evidence="8">The sequence shown here is derived from an EMBL/GenBank/DDBJ whole genome shotgun (WGS) entry which is preliminary data.</text>
</comment>
<keyword evidence="5" id="KW-0269">Exonuclease</keyword>
<dbReference type="HAMAP" id="MF_00337">
    <property type="entry name" value="Exonuc_7_S"/>
    <property type="match status" value="1"/>
</dbReference>
<dbReference type="GO" id="GO:0008855">
    <property type="term" value="F:exodeoxyribonuclease VII activity"/>
    <property type="evidence" value="ECO:0007669"/>
    <property type="project" value="UniProtKB-UniRule"/>
</dbReference>
<dbReference type="AlphaFoldDB" id="A0A538SLD2"/>
<dbReference type="Gene3D" id="1.10.287.1040">
    <property type="entry name" value="Exonuclease VII, small subunit"/>
    <property type="match status" value="1"/>
</dbReference>